<sequence>MGTVMRTPQQQKKKYPPTEIPTPIPTENNNSTNTNEPPLTDFPQEVTWLFFRDNQWTPFQNENHLKIEQAFTMGGIYVDIRDNNFPHLKSIRVFPARFYLSYLGMKYRLSCVIQS</sequence>
<evidence type="ECO:0008006" key="4">
    <source>
        <dbReference type="Google" id="ProtNLM"/>
    </source>
</evidence>
<dbReference type="OrthoDB" id="2238646at2759"/>
<feature type="compositionally biased region" description="Polar residues" evidence="1">
    <location>
        <begin position="1"/>
        <end position="10"/>
    </location>
</feature>
<evidence type="ECO:0000313" key="3">
    <source>
        <dbReference type="Proteomes" id="UP000242180"/>
    </source>
</evidence>
<comment type="caution">
    <text evidence="2">The sequence shown here is derived from an EMBL/GenBank/DDBJ whole genome shotgun (WGS) entry which is preliminary data.</text>
</comment>
<dbReference type="EMBL" id="MCGN01000005">
    <property type="protein sequence ID" value="ORY96150.1"/>
    <property type="molecule type" value="Genomic_DNA"/>
</dbReference>
<dbReference type="AlphaFoldDB" id="A0A1X2HBL4"/>
<feature type="compositionally biased region" description="Low complexity" evidence="1">
    <location>
        <begin position="25"/>
        <end position="38"/>
    </location>
</feature>
<dbReference type="InParanoid" id="A0A1X2HBL4"/>
<evidence type="ECO:0000256" key="1">
    <source>
        <dbReference type="SAM" id="MobiDB-lite"/>
    </source>
</evidence>
<gene>
    <name evidence="2" type="ORF">BCR43DRAFT_491153</name>
</gene>
<dbReference type="Proteomes" id="UP000242180">
    <property type="component" value="Unassembled WGS sequence"/>
</dbReference>
<feature type="region of interest" description="Disordered" evidence="1">
    <location>
        <begin position="1"/>
        <end position="38"/>
    </location>
</feature>
<evidence type="ECO:0000313" key="2">
    <source>
        <dbReference type="EMBL" id="ORY96150.1"/>
    </source>
</evidence>
<name>A0A1X2HBL4_SYNRA</name>
<dbReference type="InterPro" id="IPR037197">
    <property type="entry name" value="WWE_dom_sf"/>
</dbReference>
<dbReference type="SUPFAM" id="SSF117839">
    <property type="entry name" value="WWE domain"/>
    <property type="match status" value="1"/>
</dbReference>
<organism evidence="2 3">
    <name type="scientific">Syncephalastrum racemosum</name>
    <name type="common">Filamentous fungus</name>
    <dbReference type="NCBI Taxonomy" id="13706"/>
    <lineage>
        <taxon>Eukaryota</taxon>
        <taxon>Fungi</taxon>
        <taxon>Fungi incertae sedis</taxon>
        <taxon>Mucoromycota</taxon>
        <taxon>Mucoromycotina</taxon>
        <taxon>Mucoromycetes</taxon>
        <taxon>Mucorales</taxon>
        <taxon>Syncephalastraceae</taxon>
        <taxon>Syncephalastrum</taxon>
    </lineage>
</organism>
<accession>A0A1X2HBL4</accession>
<keyword evidence="3" id="KW-1185">Reference proteome</keyword>
<proteinExistence type="predicted"/>
<protein>
    <recommendedName>
        <fullName evidence="4">WWE domain-containing protein</fullName>
    </recommendedName>
</protein>
<reference evidence="2 3" key="1">
    <citation type="submission" date="2016-07" db="EMBL/GenBank/DDBJ databases">
        <title>Pervasive Adenine N6-methylation of Active Genes in Fungi.</title>
        <authorList>
            <consortium name="DOE Joint Genome Institute"/>
            <person name="Mondo S.J."/>
            <person name="Dannebaum R.O."/>
            <person name="Kuo R.C."/>
            <person name="Labutti K."/>
            <person name="Haridas S."/>
            <person name="Kuo A."/>
            <person name="Salamov A."/>
            <person name="Ahrendt S.R."/>
            <person name="Lipzen A."/>
            <person name="Sullivan W."/>
            <person name="Andreopoulos W.B."/>
            <person name="Clum A."/>
            <person name="Lindquist E."/>
            <person name="Daum C."/>
            <person name="Ramamoorthy G.K."/>
            <person name="Gryganskyi A."/>
            <person name="Culley D."/>
            <person name="Magnuson J.K."/>
            <person name="James T.Y."/>
            <person name="O'Malley M.A."/>
            <person name="Stajich J.E."/>
            <person name="Spatafora J.W."/>
            <person name="Visel A."/>
            <person name="Grigoriev I.V."/>
        </authorList>
    </citation>
    <scope>NUCLEOTIDE SEQUENCE [LARGE SCALE GENOMIC DNA]</scope>
    <source>
        <strain evidence="2 3">NRRL 2496</strain>
    </source>
</reference>